<evidence type="ECO:0000256" key="1">
    <source>
        <dbReference type="SAM" id="SignalP"/>
    </source>
</evidence>
<evidence type="ECO:0000313" key="3">
    <source>
        <dbReference type="EMBL" id="SHN74919.1"/>
    </source>
</evidence>
<proteinExistence type="predicted"/>
<feature type="domain" description="ABC-type glycine betaine transport system substrate-binding" evidence="2">
    <location>
        <begin position="40"/>
        <end position="289"/>
    </location>
</feature>
<dbReference type="GO" id="GO:0022857">
    <property type="term" value="F:transmembrane transporter activity"/>
    <property type="evidence" value="ECO:0007669"/>
    <property type="project" value="InterPro"/>
</dbReference>
<evidence type="ECO:0000313" key="4">
    <source>
        <dbReference type="Proteomes" id="UP000184440"/>
    </source>
</evidence>
<dbReference type="Gene3D" id="3.40.190.100">
    <property type="entry name" value="Glycine betaine-binding periplasmic protein, domain 2"/>
    <property type="match status" value="1"/>
</dbReference>
<dbReference type="SUPFAM" id="SSF53850">
    <property type="entry name" value="Periplasmic binding protein-like II"/>
    <property type="match status" value="1"/>
</dbReference>
<dbReference type="Pfam" id="PF04069">
    <property type="entry name" value="OpuAC"/>
    <property type="match status" value="1"/>
</dbReference>
<name>A0A1M7TVZ4_9ACTN</name>
<dbReference type="EMBL" id="FRCS01000007">
    <property type="protein sequence ID" value="SHN74919.1"/>
    <property type="molecule type" value="Genomic_DNA"/>
</dbReference>
<feature type="chain" id="PRO_5039024602" evidence="1">
    <location>
        <begin position="20"/>
        <end position="317"/>
    </location>
</feature>
<accession>A0A1M7TVZ4</accession>
<dbReference type="AlphaFoldDB" id="A0A1M7TVZ4"/>
<dbReference type="GO" id="GO:0043190">
    <property type="term" value="C:ATP-binding cassette (ABC) transporter complex"/>
    <property type="evidence" value="ECO:0007669"/>
    <property type="project" value="InterPro"/>
</dbReference>
<reference evidence="3 4" key="1">
    <citation type="submission" date="2016-11" db="EMBL/GenBank/DDBJ databases">
        <authorList>
            <person name="Jaros S."/>
            <person name="Januszkiewicz K."/>
            <person name="Wedrychowicz H."/>
        </authorList>
    </citation>
    <scope>NUCLEOTIDE SEQUENCE [LARGE SCALE GENOMIC DNA]</scope>
    <source>
        <strain evidence="3 4">DSM 46144</strain>
    </source>
</reference>
<dbReference type="Proteomes" id="UP000184440">
    <property type="component" value="Unassembled WGS sequence"/>
</dbReference>
<keyword evidence="4" id="KW-1185">Reference proteome</keyword>
<organism evidence="3 4">
    <name type="scientific">Cryptosporangium aurantiacum</name>
    <dbReference type="NCBI Taxonomy" id="134849"/>
    <lineage>
        <taxon>Bacteria</taxon>
        <taxon>Bacillati</taxon>
        <taxon>Actinomycetota</taxon>
        <taxon>Actinomycetes</taxon>
        <taxon>Cryptosporangiales</taxon>
        <taxon>Cryptosporangiaceae</taxon>
        <taxon>Cryptosporangium</taxon>
    </lineage>
</organism>
<keyword evidence="1" id="KW-0732">Signal</keyword>
<dbReference type="PROSITE" id="PS51257">
    <property type="entry name" value="PROKAR_LIPOPROTEIN"/>
    <property type="match status" value="1"/>
</dbReference>
<dbReference type="RefSeq" id="WP_178379961.1">
    <property type="nucleotide sequence ID" value="NZ_FRCS01000007.1"/>
</dbReference>
<dbReference type="Gene3D" id="3.40.190.10">
    <property type="entry name" value="Periplasmic binding protein-like II"/>
    <property type="match status" value="1"/>
</dbReference>
<protein>
    <submittedName>
        <fullName evidence="3">Glycine betaine/proline transport system substrate-binding protein</fullName>
    </submittedName>
</protein>
<feature type="signal peptide" evidence="1">
    <location>
        <begin position="1"/>
        <end position="19"/>
    </location>
</feature>
<dbReference type="STRING" id="134849.SAMN05443668_107175"/>
<dbReference type="InterPro" id="IPR007210">
    <property type="entry name" value="ABC_Gly_betaine_transp_sub-bd"/>
</dbReference>
<evidence type="ECO:0000259" key="2">
    <source>
        <dbReference type="Pfam" id="PF04069"/>
    </source>
</evidence>
<gene>
    <name evidence="3" type="ORF">SAMN05443668_107175</name>
</gene>
<sequence>MISRLCAAAVALALTAAVAGCGGSDTTAFGEDGGDGSTAVRLVQQPWEDLIVENQIVSDILTKLGYSPSAQEVSVPLGAQALSTGKADAYLGNWWPSQESVFGKLIDAGSVEVTGTLLTGTEYAPGIPGDQAAQLKVSSLADLDKHADVFKKEILGIEPGTPGNQYILDAIKKDAYGLGDWKLVQSSTEAMLAEVTRRVGKNQPVVFLAWKPHWMVVKWKVDFLDDPEKVWPGAGQIRVLTRKGLKTDDPNLTKFLSQISVDPTTASEWIDAFGNQKKSAKDIASAWLAANEDTVTKWLDGVKTADGKDGVAAVVGG</sequence>